<dbReference type="Proteomes" id="UP001479436">
    <property type="component" value="Unassembled WGS sequence"/>
</dbReference>
<sequence length="235" mass="26511">MYSRSDESSPYNAVPDSEPDLGLDSVDNYPEPDLLAQSPPYVPPSPGPLPPLFSLPSPCYYDDISAEYSPPYVPDPIYPAQYELSLHPATPLSHEWAGAVPKSPLGPYSYYHEIEPIYVKECLNIFDAQSDIYDGWSIDSSHCDYDYSESLYNRLVDQYEEHPPKRIKLSTDNHPSSLFDVESKSRSGTVEQDAKCTPVGHQLLRGAERKFMKDNGLFDSHSPSEYFKHKKVALL</sequence>
<dbReference type="EMBL" id="JASJQH010000076">
    <property type="protein sequence ID" value="KAK9767468.1"/>
    <property type="molecule type" value="Genomic_DNA"/>
</dbReference>
<reference evidence="2 3" key="1">
    <citation type="submission" date="2023-04" db="EMBL/GenBank/DDBJ databases">
        <title>Genome of Basidiobolus ranarum AG-B5.</title>
        <authorList>
            <person name="Stajich J.E."/>
            <person name="Carter-House D."/>
            <person name="Gryganskyi A."/>
        </authorList>
    </citation>
    <scope>NUCLEOTIDE SEQUENCE [LARGE SCALE GENOMIC DNA]</scope>
    <source>
        <strain evidence="2 3">AG-B5</strain>
    </source>
</reference>
<feature type="region of interest" description="Disordered" evidence="1">
    <location>
        <begin position="1"/>
        <end position="47"/>
    </location>
</feature>
<organism evidence="2 3">
    <name type="scientific">Basidiobolus ranarum</name>
    <dbReference type="NCBI Taxonomy" id="34480"/>
    <lineage>
        <taxon>Eukaryota</taxon>
        <taxon>Fungi</taxon>
        <taxon>Fungi incertae sedis</taxon>
        <taxon>Zoopagomycota</taxon>
        <taxon>Entomophthoromycotina</taxon>
        <taxon>Basidiobolomycetes</taxon>
        <taxon>Basidiobolales</taxon>
        <taxon>Basidiobolaceae</taxon>
        <taxon>Basidiobolus</taxon>
    </lineage>
</organism>
<proteinExistence type="predicted"/>
<accession>A0ABR2X139</accession>
<protein>
    <submittedName>
        <fullName evidence="2">Uncharacterized protein</fullName>
    </submittedName>
</protein>
<comment type="caution">
    <text evidence="2">The sequence shown here is derived from an EMBL/GenBank/DDBJ whole genome shotgun (WGS) entry which is preliminary data.</text>
</comment>
<keyword evidence="3" id="KW-1185">Reference proteome</keyword>
<evidence type="ECO:0000313" key="2">
    <source>
        <dbReference type="EMBL" id="KAK9767468.1"/>
    </source>
</evidence>
<evidence type="ECO:0000313" key="3">
    <source>
        <dbReference type="Proteomes" id="UP001479436"/>
    </source>
</evidence>
<name>A0ABR2X139_9FUNG</name>
<evidence type="ECO:0000256" key="1">
    <source>
        <dbReference type="SAM" id="MobiDB-lite"/>
    </source>
</evidence>
<gene>
    <name evidence="2" type="ORF">K7432_002733</name>
</gene>